<proteinExistence type="predicted"/>
<keyword evidence="3" id="KW-1185">Reference proteome</keyword>
<accession>A0A517Y256</accession>
<sequence>MLASGLSMPHSPRWHDGRRWVLESGSGRVLLIDAAGGATEVVAGLPGFARGLAAAGRYAFLGLSKIRPTSAMDGVPLAARRAELKCGVAAVDLAAGRVVGLLEFQTAVEEIFDVQLLPGARFPEVVGFQKESLHHTFVVPPQPPPTQVTTRAEGMGS</sequence>
<organism evidence="2 3">
    <name type="scientific">Urbifossiella limnaea</name>
    <dbReference type="NCBI Taxonomy" id="2528023"/>
    <lineage>
        <taxon>Bacteria</taxon>
        <taxon>Pseudomonadati</taxon>
        <taxon>Planctomycetota</taxon>
        <taxon>Planctomycetia</taxon>
        <taxon>Gemmatales</taxon>
        <taxon>Gemmataceae</taxon>
        <taxon>Urbifossiella</taxon>
    </lineage>
</organism>
<evidence type="ECO:0000313" key="3">
    <source>
        <dbReference type="Proteomes" id="UP000319576"/>
    </source>
</evidence>
<dbReference type="Proteomes" id="UP000319576">
    <property type="component" value="Chromosome"/>
</dbReference>
<gene>
    <name evidence="2" type="ORF">ETAA1_58500</name>
</gene>
<dbReference type="SUPFAM" id="SSF63829">
    <property type="entry name" value="Calcium-dependent phosphotriesterase"/>
    <property type="match status" value="1"/>
</dbReference>
<dbReference type="KEGG" id="uli:ETAA1_58500"/>
<evidence type="ECO:0000259" key="1">
    <source>
        <dbReference type="Pfam" id="PF16261"/>
    </source>
</evidence>
<dbReference type="AlphaFoldDB" id="A0A517Y256"/>
<dbReference type="InterPro" id="IPR017481">
    <property type="entry name" value="CHP03032"/>
</dbReference>
<feature type="domain" description="Conserved hypothetical protein CHP03032" evidence="1">
    <location>
        <begin position="2"/>
        <end position="125"/>
    </location>
</feature>
<dbReference type="Pfam" id="PF16261">
    <property type="entry name" value="DUF4915"/>
    <property type="match status" value="1"/>
</dbReference>
<dbReference type="EMBL" id="CP036273">
    <property type="protein sequence ID" value="QDU23842.1"/>
    <property type="molecule type" value="Genomic_DNA"/>
</dbReference>
<reference evidence="2 3" key="1">
    <citation type="submission" date="2019-02" db="EMBL/GenBank/DDBJ databases">
        <title>Deep-cultivation of Planctomycetes and their phenomic and genomic characterization uncovers novel biology.</title>
        <authorList>
            <person name="Wiegand S."/>
            <person name="Jogler M."/>
            <person name="Boedeker C."/>
            <person name="Pinto D."/>
            <person name="Vollmers J."/>
            <person name="Rivas-Marin E."/>
            <person name="Kohn T."/>
            <person name="Peeters S.H."/>
            <person name="Heuer A."/>
            <person name="Rast P."/>
            <person name="Oberbeckmann S."/>
            <person name="Bunk B."/>
            <person name="Jeske O."/>
            <person name="Meyerdierks A."/>
            <person name="Storesund J.E."/>
            <person name="Kallscheuer N."/>
            <person name="Luecker S."/>
            <person name="Lage O.M."/>
            <person name="Pohl T."/>
            <person name="Merkel B.J."/>
            <person name="Hornburger P."/>
            <person name="Mueller R.-W."/>
            <person name="Bruemmer F."/>
            <person name="Labrenz M."/>
            <person name="Spormann A.M."/>
            <person name="Op den Camp H."/>
            <person name="Overmann J."/>
            <person name="Amann R."/>
            <person name="Jetten M.S.M."/>
            <person name="Mascher T."/>
            <person name="Medema M.H."/>
            <person name="Devos D.P."/>
            <person name="Kaster A.-K."/>
            <person name="Ovreas L."/>
            <person name="Rohde M."/>
            <person name="Galperin M.Y."/>
            <person name="Jogler C."/>
        </authorList>
    </citation>
    <scope>NUCLEOTIDE SEQUENCE [LARGE SCALE GENOMIC DNA]</scope>
    <source>
        <strain evidence="2 3">ETA_A1</strain>
    </source>
</reference>
<protein>
    <recommendedName>
        <fullName evidence="1">Conserved hypothetical protein CHP03032 domain-containing protein</fullName>
    </recommendedName>
</protein>
<evidence type="ECO:0000313" key="2">
    <source>
        <dbReference type="EMBL" id="QDU23842.1"/>
    </source>
</evidence>
<name>A0A517Y256_9BACT</name>